<evidence type="ECO:0000313" key="2">
    <source>
        <dbReference type="EMBL" id="PXY33987.1"/>
    </source>
</evidence>
<organism evidence="2 3">
    <name type="scientific">Prauserella flavalba</name>
    <dbReference type="NCBI Taxonomy" id="1477506"/>
    <lineage>
        <taxon>Bacteria</taxon>
        <taxon>Bacillati</taxon>
        <taxon>Actinomycetota</taxon>
        <taxon>Actinomycetes</taxon>
        <taxon>Pseudonocardiales</taxon>
        <taxon>Pseudonocardiaceae</taxon>
        <taxon>Prauserella</taxon>
    </lineage>
</organism>
<gene>
    <name evidence="2" type="ORF">BA062_17400</name>
</gene>
<feature type="compositionally biased region" description="Basic and acidic residues" evidence="1">
    <location>
        <begin position="144"/>
        <end position="157"/>
    </location>
</feature>
<proteinExistence type="predicted"/>
<keyword evidence="3" id="KW-1185">Reference proteome</keyword>
<reference evidence="2 3" key="1">
    <citation type="submission" date="2016-07" db="EMBL/GenBank/DDBJ databases">
        <title>Draft genome sequence of Prauserella sp. YIM 121212, isolated from alkaline soil.</title>
        <authorList>
            <person name="Ruckert C."/>
            <person name="Albersmeier A."/>
            <person name="Jiang C.-L."/>
            <person name="Jiang Y."/>
            <person name="Kalinowski J."/>
            <person name="Schneider O."/>
            <person name="Winkler A."/>
            <person name="Zotchev S.B."/>
        </authorList>
    </citation>
    <scope>NUCLEOTIDE SEQUENCE [LARGE SCALE GENOMIC DNA]</scope>
    <source>
        <strain evidence="2 3">YIM 121212</strain>
    </source>
</reference>
<protein>
    <submittedName>
        <fullName evidence="2">Uncharacterized protein</fullName>
    </submittedName>
</protein>
<dbReference type="EMBL" id="MASU01000006">
    <property type="protein sequence ID" value="PXY33987.1"/>
    <property type="molecule type" value="Genomic_DNA"/>
</dbReference>
<name>A0A318LKK5_9PSEU</name>
<dbReference type="Proteomes" id="UP000247892">
    <property type="component" value="Unassembled WGS sequence"/>
</dbReference>
<sequence length="176" mass="18400">MVQAITARYVQEAEDWAVTVAGLGKELNDRAPGIIAARDRADQLVEKLAPEGSTPTVVHLLNGSALEFTSAYMTARLARPEPGTEQPAESAPEAKAEASKAEPKDKPAEPKDSSAKEDAAATETKPRKRNVPRKELSKSPQPAAEKETKPRGADGRYVRTTAAGLPGSAGSASAGG</sequence>
<feature type="region of interest" description="Disordered" evidence="1">
    <location>
        <begin position="76"/>
        <end position="176"/>
    </location>
</feature>
<comment type="caution">
    <text evidence="2">The sequence shown here is derived from an EMBL/GenBank/DDBJ whole genome shotgun (WGS) entry which is preliminary data.</text>
</comment>
<feature type="compositionally biased region" description="Basic and acidic residues" evidence="1">
    <location>
        <begin position="92"/>
        <end position="119"/>
    </location>
</feature>
<accession>A0A318LKK5</accession>
<dbReference type="AlphaFoldDB" id="A0A318LKK5"/>
<feature type="compositionally biased region" description="Low complexity" evidence="1">
    <location>
        <begin position="162"/>
        <end position="176"/>
    </location>
</feature>
<evidence type="ECO:0000313" key="3">
    <source>
        <dbReference type="Proteomes" id="UP000247892"/>
    </source>
</evidence>
<evidence type="ECO:0000256" key="1">
    <source>
        <dbReference type="SAM" id="MobiDB-lite"/>
    </source>
</evidence>